<name>A0ABY5X7X8_ERWPY</name>
<evidence type="ECO:0000313" key="1">
    <source>
        <dbReference type="EMBL" id="UWS33493.1"/>
    </source>
</evidence>
<dbReference type="GeneID" id="92235383"/>
<reference evidence="1" key="1">
    <citation type="submission" date="2022-07" db="EMBL/GenBank/DDBJ databases">
        <title>Genetic diversity of Erwinia pyrifoliae.</title>
        <authorList>
            <person name="Park D.S."/>
            <person name="Ham H."/>
        </authorList>
    </citation>
    <scope>NUCLEOTIDE SEQUENCE</scope>
    <source>
        <strain evidence="1">CP201486</strain>
    </source>
</reference>
<protein>
    <submittedName>
        <fullName evidence="1">Uncharacterized protein</fullName>
    </submittedName>
</protein>
<accession>A0ABY5X7X8</accession>
<organism evidence="1 2">
    <name type="scientific">Erwinia pyrifoliae</name>
    <dbReference type="NCBI Taxonomy" id="79967"/>
    <lineage>
        <taxon>Bacteria</taxon>
        <taxon>Pseudomonadati</taxon>
        <taxon>Pseudomonadota</taxon>
        <taxon>Gammaproteobacteria</taxon>
        <taxon>Enterobacterales</taxon>
        <taxon>Erwiniaceae</taxon>
        <taxon>Erwinia</taxon>
    </lineage>
</organism>
<proteinExistence type="predicted"/>
<evidence type="ECO:0000313" key="2">
    <source>
        <dbReference type="Proteomes" id="UP001058553"/>
    </source>
</evidence>
<sequence length="64" mass="7163">MAFLTTNEKPTMRSSDIPFATTGWPEMAVAEHPGETGMAFWRTLQWGDARTRRVDDSSGYLADP</sequence>
<dbReference type="Proteomes" id="UP001058553">
    <property type="component" value="Chromosome"/>
</dbReference>
<keyword evidence="2" id="KW-1185">Reference proteome</keyword>
<dbReference type="RefSeq" id="WP_015899142.1">
    <property type="nucleotide sequence ID" value="NZ_CP023567.1"/>
</dbReference>
<dbReference type="EMBL" id="CP103445">
    <property type="protein sequence ID" value="UWS33493.1"/>
    <property type="molecule type" value="Genomic_DNA"/>
</dbReference>
<gene>
    <name evidence="1" type="ORF">NYP84_18320</name>
</gene>